<dbReference type="GO" id="GO:0015920">
    <property type="term" value="P:lipopolysaccharide transport"/>
    <property type="evidence" value="ECO:0007669"/>
    <property type="project" value="TreeGrafter"/>
</dbReference>
<dbReference type="InterPro" id="IPR013525">
    <property type="entry name" value="ABC2_TM"/>
</dbReference>
<comment type="subcellular location">
    <subcellularLocation>
        <location evidence="1">Cell inner membrane</location>
        <topology evidence="1">Multi-pass membrane protein</topology>
    </subcellularLocation>
    <subcellularLocation>
        <location evidence="9">Cell membrane</location>
        <topology evidence="9">Multi-pass membrane protein</topology>
    </subcellularLocation>
</comment>
<dbReference type="GO" id="GO:0005886">
    <property type="term" value="C:plasma membrane"/>
    <property type="evidence" value="ECO:0007669"/>
    <property type="project" value="UniProtKB-SubCell"/>
</dbReference>
<comment type="similarity">
    <text evidence="2 9">Belongs to the ABC-2 integral membrane protein family.</text>
</comment>
<evidence type="ECO:0000256" key="1">
    <source>
        <dbReference type="ARBA" id="ARBA00004429"/>
    </source>
</evidence>
<accession>A0AAE3JED0</accession>
<feature type="transmembrane region" description="Helical" evidence="9">
    <location>
        <begin position="106"/>
        <end position="130"/>
    </location>
</feature>
<dbReference type="Pfam" id="PF01061">
    <property type="entry name" value="ABC2_membrane"/>
    <property type="match status" value="1"/>
</dbReference>
<keyword evidence="7 9" id="KW-1133">Transmembrane helix</keyword>
<proteinExistence type="inferred from homology"/>
<feature type="transmembrane region" description="Helical" evidence="9">
    <location>
        <begin position="142"/>
        <end position="171"/>
    </location>
</feature>
<evidence type="ECO:0000256" key="2">
    <source>
        <dbReference type="ARBA" id="ARBA00007783"/>
    </source>
</evidence>
<evidence type="ECO:0000256" key="3">
    <source>
        <dbReference type="ARBA" id="ARBA00022448"/>
    </source>
</evidence>
<feature type="transmembrane region" description="Helical" evidence="9">
    <location>
        <begin position="62"/>
        <end position="86"/>
    </location>
</feature>
<evidence type="ECO:0000313" key="11">
    <source>
        <dbReference type="EMBL" id="MCC2230140.1"/>
    </source>
</evidence>
<keyword evidence="4 9" id="KW-1003">Cell membrane</keyword>
<feature type="transmembrane region" description="Helical" evidence="9">
    <location>
        <begin position="210"/>
        <end position="229"/>
    </location>
</feature>
<feature type="transmembrane region" description="Helical" evidence="9">
    <location>
        <begin position="241"/>
        <end position="259"/>
    </location>
</feature>
<evidence type="ECO:0000256" key="7">
    <source>
        <dbReference type="ARBA" id="ARBA00022989"/>
    </source>
</evidence>
<evidence type="ECO:0000256" key="6">
    <source>
        <dbReference type="ARBA" id="ARBA00022692"/>
    </source>
</evidence>
<evidence type="ECO:0000256" key="5">
    <source>
        <dbReference type="ARBA" id="ARBA00022519"/>
    </source>
</evidence>
<dbReference type="InterPro" id="IPR047817">
    <property type="entry name" value="ABC2_TM_bact-type"/>
</dbReference>
<evidence type="ECO:0000256" key="8">
    <source>
        <dbReference type="ARBA" id="ARBA00023136"/>
    </source>
</evidence>
<sequence>MKNLKELYDYRQMIFSLVKKDLRGRYKGSALGFLWTFLNPLLQLVVYSIVFSTIFRNNIEKFYLYLFIGLLPWMFFSSSLTVGSVSVISSKDMVKKIYFPREVLPIAYVTSSFVNMLLCFLVVFIVMIIGGIDPNSTFHWTALLYLPIVMIVEYVLALGFAMLASALTVYFRDLEHILGIITMAWMYATPILYDVSMIQNILVEKGMGNLMHLYMLNPMTPIIVAYHQILYYGQAPDMSTLLSAVVLGLFFLILGYLVFRKLQRGFAEEL</sequence>
<organism evidence="11 12">
    <name type="scientific">Hominifimenecus microfluidus</name>
    <dbReference type="NCBI Taxonomy" id="2885348"/>
    <lineage>
        <taxon>Bacteria</taxon>
        <taxon>Bacillati</taxon>
        <taxon>Bacillota</taxon>
        <taxon>Clostridia</taxon>
        <taxon>Lachnospirales</taxon>
        <taxon>Lachnospiraceae</taxon>
        <taxon>Hominifimenecus</taxon>
    </lineage>
</organism>
<keyword evidence="5" id="KW-0997">Cell inner membrane</keyword>
<evidence type="ECO:0000259" key="10">
    <source>
        <dbReference type="PROSITE" id="PS51012"/>
    </source>
</evidence>
<dbReference type="AlphaFoldDB" id="A0AAE3JED0"/>
<dbReference type="EMBL" id="JAJEQR010000008">
    <property type="protein sequence ID" value="MCC2230140.1"/>
    <property type="molecule type" value="Genomic_DNA"/>
</dbReference>
<gene>
    <name evidence="11" type="ORF">LKD81_03875</name>
</gene>
<evidence type="ECO:0000256" key="4">
    <source>
        <dbReference type="ARBA" id="ARBA00022475"/>
    </source>
</evidence>
<evidence type="ECO:0000256" key="9">
    <source>
        <dbReference type="RuleBase" id="RU361157"/>
    </source>
</evidence>
<comment type="caution">
    <text evidence="11">The sequence shown here is derived from an EMBL/GenBank/DDBJ whole genome shotgun (WGS) entry which is preliminary data.</text>
</comment>
<keyword evidence="6 9" id="KW-0812">Transmembrane</keyword>
<evidence type="ECO:0000313" key="12">
    <source>
        <dbReference type="Proteomes" id="UP001198182"/>
    </source>
</evidence>
<dbReference type="PANTHER" id="PTHR30413">
    <property type="entry name" value="INNER MEMBRANE TRANSPORT PERMEASE"/>
    <property type="match status" value="1"/>
</dbReference>
<keyword evidence="12" id="KW-1185">Reference proteome</keyword>
<dbReference type="RefSeq" id="WP_308452850.1">
    <property type="nucleotide sequence ID" value="NZ_JAJEQR010000008.1"/>
</dbReference>
<feature type="transmembrane region" description="Helical" evidence="9">
    <location>
        <begin position="33"/>
        <end position="55"/>
    </location>
</feature>
<dbReference type="Proteomes" id="UP001198182">
    <property type="component" value="Unassembled WGS sequence"/>
</dbReference>
<keyword evidence="8 9" id="KW-0472">Membrane</keyword>
<feature type="transmembrane region" description="Helical" evidence="9">
    <location>
        <begin position="177"/>
        <end position="198"/>
    </location>
</feature>
<dbReference type="PANTHER" id="PTHR30413:SF8">
    <property type="entry name" value="TRANSPORT PERMEASE PROTEIN"/>
    <property type="match status" value="1"/>
</dbReference>
<reference evidence="11" key="1">
    <citation type="submission" date="2021-10" db="EMBL/GenBank/DDBJ databases">
        <title>Anaerobic single-cell dispensing facilitates the cultivation of human gut bacteria.</title>
        <authorList>
            <person name="Afrizal A."/>
        </authorList>
    </citation>
    <scope>NUCLEOTIDE SEQUENCE</scope>
    <source>
        <strain evidence="11">CLA-AA-H215</strain>
    </source>
</reference>
<dbReference type="GO" id="GO:0140359">
    <property type="term" value="F:ABC-type transporter activity"/>
    <property type="evidence" value="ECO:0007669"/>
    <property type="project" value="InterPro"/>
</dbReference>
<protein>
    <recommendedName>
        <fullName evidence="9">Transport permease protein</fullName>
    </recommendedName>
</protein>
<keyword evidence="3 9" id="KW-0813">Transport</keyword>
<name>A0AAE3JED0_9FIRM</name>
<dbReference type="PROSITE" id="PS51012">
    <property type="entry name" value="ABC_TM2"/>
    <property type="match status" value="1"/>
</dbReference>
<feature type="domain" description="ABC transmembrane type-2" evidence="10">
    <location>
        <begin position="31"/>
        <end position="262"/>
    </location>
</feature>